<sequence>MGNGNASIEFVSENGPIDFSVMMQEGVKALTKILSTHLQDNPDLINEKSMKVIFKDNNGKLEPVFAPSESISEKGPGDEREIHNENVSDENRSEETDEDYEVIEFDNEGNYHVCAKGSEDRILNPDRGRIQEIGDSSEEDSCDGDKSITGDGNLNISNNLPRAKLDVQVPTLQAGPISSTEHEIVFEHENGVNTRFSPSSGFKNEFTDRGDPHRLHHKSGMHHDTNPNSCACHRNNSHGSKDGYQYPQQTPHSVPNFKALLQSTLSNRQLCPFCEYYLVFGTPPAYMMRRAASKSSAGHLHYKHNEQLSDSGYISRESNHNTDELENSELKTQTKKKKRKSKKKGKR</sequence>
<feature type="compositionally biased region" description="Basic and acidic residues" evidence="9">
    <location>
        <begin position="71"/>
        <end position="94"/>
    </location>
</feature>
<dbReference type="EMBL" id="CP015055">
    <property type="protein sequence ID" value="QGN14941.1"/>
    <property type="molecule type" value="Genomic_DNA"/>
</dbReference>
<feature type="region of interest" description="Disordered" evidence="9">
    <location>
        <begin position="308"/>
        <end position="347"/>
    </location>
</feature>
<keyword evidence="5" id="KW-0132">Cell division</keyword>
<evidence type="ECO:0000313" key="11">
    <source>
        <dbReference type="Proteomes" id="UP000422736"/>
    </source>
</evidence>
<reference evidence="10 11" key="1">
    <citation type="submission" date="2016-03" db="EMBL/GenBank/DDBJ databases">
        <title>How can Kluyveromyces marxianus grow so fast - potential evolutionary course in Saccharomyces Complex revealed by comparative genomics.</title>
        <authorList>
            <person name="Mo W."/>
            <person name="Lu W."/>
            <person name="Yang X."/>
            <person name="Qi J."/>
            <person name="Lv H."/>
        </authorList>
    </citation>
    <scope>NUCLEOTIDE SEQUENCE [LARGE SCALE GENOMIC DNA]</scope>
    <source>
        <strain evidence="10 11">FIM1</strain>
    </source>
</reference>
<keyword evidence="11" id="KW-1185">Reference proteome</keyword>
<keyword evidence="7" id="KW-0206">Cytoskeleton</keyword>
<evidence type="ECO:0000256" key="1">
    <source>
        <dbReference type="ARBA" id="ARBA00004647"/>
    </source>
</evidence>
<evidence type="ECO:0000256" key="4">
    <source>
        <dbReference type="ARBA" id="ARBA00022490"/>
    </source>
</evidence>
<evidence type="ECO:0000256" key="6">
    <source>
        <dbReference type="ARBA" id="ARBA00022776"/>
    </source>
</evidence>
<dbReference type="PRINTS" id="PR02099">
    <property type="entry name" value="PROTEINIBD2"/>
</dbReference>
<feature type="compositionally biased region" description="Basic residues" evidence="9">
    <location>
        <begin position="333"/>
        <end position="347"/>
    </location>
</feature>
<keyword evidence="6" id="KW-0498">Mitosis</keyword>
<evidence type="ECO:0000313" key="10">
    <source>
        <dbReference type="EMBL" id="QGN14941.1"/>
    </source>
</evidence>
<keyword evidence="4" id="KW-0963">Cytoplasm</keyword>
<accession>A0ABX6ETH6</accession>
<gene>
    <name evidence="10" type="primary">IBD2</name>
    <name evidence="10" type="ORF">FIM1_1616</name>
</gene>
<evidence type="ECO:0000256" key="9">
    <source>
        <dbReference type="SAM" id="MobiDB-lite"/>
    </source>
</evidence>
<dbReference type="Proteomes" id="UP000422736">
    <property type="component" value="Chromosome 2"/>
</dbReference>
<comment type="similarity">
    <text evidence="2">Belongs to the IBD2 family.</text>
</comment>
<comment type="subcellular location">
    <subcellularLocation>
        <location evidence="1">Cytoplasm</location>
        <location evidence="1">Cytoskeleton</location>
        <location evidence="1">Spindle pole</location>
    </subcellularLocation>
</comment>
<evidence type="ECO:0000256" key="2">
    <source>
        <dbReference type="ARBA" id="ARBA00008285"/>
    </source>
</evidence>
<evidence type="ECO:0000256" key="8">
    <source>
        <dbReference type="ARBA" id="ARBA00023306"/>
    </source>
</evidence>
<organism evidence="10 11">
    <name type="scientific">Kluyveromyces marxianus</name>
    <name type="common">Yeast</name>
    <name type="synonym">Candida kefyr</name>
    <dbReference type="NCBI Taxonomy" id="4911"/>
    <lineage>
        <taxon>Eukaryota</taxon>
        <taxon>Fungi</taxon>
        <taxon>Dikarya</taxon>
        <taxon>Ascomycota</taxon>
        <taxon>Saccharomycotina</taxon>
        <taxon>Saccharomycetes</taxon>
        <taxon>Saccharomycetales</taxon>
        <taxon>Saccharomycetaceae</taxon>
        <taxon>Kluyveromyces</taxon>
    </lineage>
</organism>
<feature type="region of interest" description="Disordered" evidence="9">
    <location>
        <begin position="210"/>
        <end position="250"/>
    </location>
</feature>
<protein>
    <recommendedName>
        <fullName evidence="3">Protein IBD2</fullName>
    </recommendedName>
</protein>
<reference evidence="10 11" key="2">
    <citation type="submission" date="2019-11" db="EMBL/GenBank/DDBJ databases">
        <authorList>
            <person name="Lu H."/>
        </authorList>
    </citation>
    <scope>NUCLEOTIDE SEQUENCE [LARGE SCALE GENOMIC DNA]</scope>
    <source>
        <strain evidence="10 11">FIM1</strain>
    </source>
</reference>
<dbReference type="InterPro" id="IPR026231">
    <property type="entry name" value="IBD2"/>
</dbReference>
<name>A0ABX6ETH6_KLUMA</name>
<evidence type="ECO:0000256" key="3">
    <source>
        <dbReference type="ARBA" id="ARBA00018145"/>
    </source>
</evidence>
<keyword evidence="8" id="KW-0131">Cell cycle</keyword>
<feature type="region of interest" description="Disordered" evidence="9">
    <location>
        <begin position="64"/>
        <end position="97"/>
    </location>
</feature>
<evidence type="ECO:0000256" key="5">
    <source>
        <dbReference type="ARBA" id="ARBA00022618"/>
    </source>
</evidence>
<evidence type="ECO:0000256" key="7">
    <source>
        <dbReference type="ARBA" id="ARBA00023212"/>
    </source>
</evidence>
<proteinExistence type="inferred from homology"/>